<reference evidence="1" key="1">
    <citation type="submission" date="2024-02" db="EMBL/GenBank/DDBJ databases">
        <authorList>
            <consortium name="ELIXIR-Norway"/>
            <consortium name="Elixir Norway"/>
        </authorList>
    </citation>
    <scope>NUCLEOTIDE SEQUENCE</scope>
</reference>
<keyword evidence="2" id="KW-1185">Reference proteome</keyword>
<dbReference type="PANTHER" id="PTHR36379">
    <property type="entry name" value="PROTEIN PRD1"/>
    <property type="match status" value="1"/>
</dbReference>
<organism evidence="1 2">
    <name type="scientific">Sphagnum troendelagicum</name>
    <dbReference type="NCBI Taxonomy" id="128251"/>
    <lineage>
        <taxon>Eukaryota</taxon>
        <taxon>Viridiplantae</taxon>
        <taxon>Streptophyta</taxon>
        <taxon>Embryophyta</taxon>
        <taxon>Bryophyta</taxon>
        <taxon>Sphagnophytina</taxon>
        <taxon>Sphagnopsida</taxon>
        <taxon>Sphagnales</taxon>
        <taxon>Sphagnaceae</taxon>
        <taxon>Sphagnum</taxon>
    </lineage>
</organism>
<dbReference type="InterPro" id="IPR016024">
    <property type="entry name" value="ARM-type_fold"/>
</dbReference>
<proteinExistence type="predicted"/>
<dbReference type="Proteomes" id="UP001497512">
    <property type="component" value="Chromosome 9"/>
</dbReference>
<sequence length="1312" mass="145948">MTCVQGHLPPLLLPALVHRGFICLHCFAESVTNSTAFVTLRARALTEFLLALEDDVLFRNTLMQHHRHFLVAPLCEGSCNCCTDEALLVSMVDIILNMCRLAAADDEGPLLEEFIAHISLHLSSRTIRWHRSHRFSLHAMGLLLERHRNHDNRVPQFMKIKQGFVHNIISAMQLPQQPQEAEILFVLSKLAVLEDGTEELQKFCPLLIHIAVDALSKTESDGLKTNSIALLTILAQGSIFNISLPPVMMDGSSLPREQCFTPAFIRTFAEAIKRSLMSSDIEIQVTSLQLICHVCPDGAVMTKELQTCVEEGLTDYIFELLQASGDIEPVVAVAMHALLALSTAQKEFSSRFSLGLEPVIRVLEHSLHSAFGNVLRDTLLVLTVGLFNHPGLIITATQAKRLMLHLATLLNQFCNLLKGHSISNASGYGLSPETLNATCSTLVALLCTTPCCTRQHPDFPKILLEAVTCAIMCISEDKSYSIEHGGLKSSTCLLQAAYIFYQKQALEDSNAANCSLEALLELCDLHLLYVFTAHIDRVKDEDTFRTIFATLSMILQHETSASAGGLAKKLALSSWFRLTFDTMARFPSENLKQTAYFFISVMTDRLTSSGQLIRAALPYLPSDLNDLLVLFEEKGFDDLQRTESHQAIIAIFYASQLHDNRIAEDDLFIATLEHCLLANNVSSMMKIFAAPNVLKQFLVIYVSARDSLQTCGLYSMEAETVLLNILQCADNTAFISSDTPKHVLRWILQKKCLHEINSKQLFLMFRADEEKDGGQEILAELFEEDDCVTEIIVALFCERVTRGKYDDIKVIAHTLTKIVKTCPMSAYRMHKSGVLCTLQNFMLLQSCKAPSVTTVSCLELLFHTLFFLNKEMGSKEATSWIDIAGQLVLLLLSRSMIKSVNQTWFMPLLNLISLILHKSAELTFLMGASDAICSSEELCAVLELQITTASNMPAGRLKNIGTDEGLALGTSLQFHLLWLRCAFRQRSQQPENQSNLNSEALSNASTENLQKLPVSKVHQTTIIYKGLCRILHFGPHPIKILASSILVEIFSQLSGTSRHENHSSTSKESIVQASTSDLKALTMIFQESLFGDNELLQANASFCLSQLLTTNCLNLQQISVVQGSPWFRMLAEDLMATLSLPHRQGSTICYGKNCHIAPLVSAILQMCPSYDWLPSVFNPQAMSQVIANLQWTENITPGVVSVLTALLNAHLLDSEHVQSIQVLFQGLRRSIYRLNSGFVHSGEDQAPGSDRYPSCRHILQQDSHACIMHLVLYHGQDHLTSSYTHQPCVSKHDSLGLLVKIDEFLHKATADM</sequence>
<protein>
    <recommendedName>
        <fullName evidence="3">Meiosis inhibitor protein 1</fullName>
    </recommendedName>
</protein>
<gene>
    <name evidence="1" type="ORF">CSSPTR1EN2_LOCUS23414</name>
</gene>
<name>A0ABP0V5X1_9BRYO</name>
<dbReference type="PANTHER" id="PTHR36379:SF1">
    <property type="entry name" value="PUTATIVE RECOMBINATION INITIATION DEFECT 1-RELATED"/>
    <property type="match status" value="1"/>
</dbReference>
<accession>A0ABP0V5X1</accession>
<evidence type="ECO:0000313" key="1">
    <source>
        <dbReference type="EMBL" id="CAK9237014.1"/>
    </source>
</evidence>
<dbReference type="EMBL" id="OZ019901">
    <property type="protein sequence ID" value="CAK9237014.1"/>
    <property type="molecule type" value="Genomic_DNA"/>
</dbReference>
<evidence type="ECO:0000313" key="2">
    <source>
        <dbReference type="Proteomes" id="UP001497512"/>
    </source>
</evidence>
<dbReference type="SUPFAM" id="SSF48371">
    <property type="entry name" value="ARM repeat"/>
    <property type="match status" value="1"/>
</dbReference>
<evidence type="ECO:0008006" key="3">
    <source>
        <dbReference type="Google" id="ProtNLM"/>
    </source>
</evidence>
<dbReference type="InterPro" id="IPR044968">
    <property type="entry name" value="PRD1"/>
</dbReference>